<dbReference type="Pfam" id="PF20061">
    <property type="entry name" value="DUF6460"/>
    <property type="match status" value="1"/>
</dbReference>
<gene>
    <name evidence="3" type="ORF">EDD54_3818</name>
</gene>
<keyword evidence="4" id="KW-1185">Reference proteome</keyword>
<dbReference type="OrthoDB" id="8480887at2"/>
<evidence type="ECO:0000259" key="2">
    <source>
        <dbReference type="Pfam" id="PF20061"/>
    </source>
</evidence>
<sequence>MSGSTVTRILGDTPGRVLVRLVLMSFVVGVIMAALGIEPYDIVASVRRFVEGIWNLGFGAIDRAWRYFLLGAVVVVPLYVLIRLMKVGGGRT</sequence>
<dbReference type="EMBL" id="SNXY01000010">
    <property type="protein sequence ID" value="TDP82549.1"/>
    <property type="molecule type" value="Genomic_DNA"/>
</dbReference>
<evidence type="ECO:0000256" key="1">
    <source>
        <dbReference type="SAM" id="Phobius"/>
    </source>
</evidence>
<feature type="transmembrane region" description="Helical" evidence="1">
    <location>
        <begin position="64"/>
        <end position="82"/>
    </location>
</feature>
<dbReference type="Proteomes" id="UP000294547">
    <property type="component" value="Unassembled WGS sequence"/>
</dbReference>
<protein>
    <recommendedName>
        <fullName evidence="2">DUF6460 domain-containing protein</fullName>
    </recommendedName>
</protein>
<name>A0A4R6R996_9HYPH</name>
<dbReference type="InterPro" id="IPR045594">
    <property type="entry name" value="DUF6460"/>
</dbReference>
<accession>A0A4R6R996</accession>
<reference evidence="3 4" key="1">
    <citation type="submission" date="2019-03" db="EMBL/GenBank/DDBJ databases">
        <title>Genomic Encyclopedia of Type Strains, Phase IV (KMG-IV): sequencing the most valuable type-strain genomes for metagenomic binning, comparative biology and taxonomic classification.</title>
        <authorList>
            <person name="Goeker M."/>
        </authorList>
    </citation>
    <scope>NUCLEOTIDE SEQUENCE [LARGE SCALE GENOMIC DNA]</scope>
    <source>
        <strain evidence="3 4">DSM 102969</strain>
    </source>
</reference>
<dbReference type="AlphaFoldDB" id="A0A4R6R996"/>
<evidence type="ECO:0000313" key="3">
    <source>
        <dbReference type="EMBL" id="TDP82549.1"/>
    </source>
</evidence>
<feature type="domain" description="DUF6460" evidence="2">
    <location>
        <begin position="53"/>
        <end position="88"/>
    </location>
</feature>
<proteinExistence type="predicted"/>
<feature type="transmembrane region" description="Helical" evidence="1">
    <location>
        <begin position="17"/>
        <end position="37"/>
    </location>
</feature>
<keyword evidence="1" id="KW-0472">Membrane</keyword>
<organism evidence="3 4">
    <name type="scientific">Oharaeibacter diazotrophicus</name>
    <dbReference type="NCBI Taxonomy" id="1920512"/>
    <lineage>
        <taxon>Bacteria</taxon>
        <taxon>Pseudomonadati</taxon>
        <taxon>Pseudomonadota</taxon>
        <taxon>Alphaproteobacteria</taxon>
        <taxon>Hyphomicrobiales</taxon>
        <taxon>Pleomorphomonadaceae</taxon>
        <taxon>Oharaeibacter</taxon>
    </lineage>
</organism>
<comment type="caution">
    <text evidence="3">The sequence shown here is derived from an EMBL/GenBank/DDBJ whole genome shotgun (WGS) entry which is preliminary data.</text>
</comment>
<evidence type="ECO:0000313" key="4">
    <source>
        <dbReference type="Proteomes" id="UP000294547"/>
    </source>
</evidence>
<keyword evidence="1" id="KW-1133">Transmembrane helix</keyword>
<keyword evidence="1" id="KW-0812">Transmembrane</keyword>
<dbReference type="RefSeq" id="WP_126539138.1">
    <property type="nucleotide sequence ID" value="NZ_BSPM01000007.1"/>
</dbReference>